<dbReference type="PANTHER" id="PTHR20854">
    <property type="entry name" value="INOSITOL MONOPHOSPHATASE"/>
    <property type="match status" value="1"/>
</dbReference>
<organism evidence="5 6">
    <name type="scientific">Rudaeicoccus suwonensis</name>
    <dbReference type="NCBI Taxonomy" id="657409"/>
    <lineage>
        <taxon>Bacteria</taxon>
        <taxon>Bacillati</taxon>
        <taxon>Actinomycetota</taxon>
        <taxon>Actinomycetes</taxon>
        <taxon>Micrococcales</taxon>
        <taxon>Dermacoccaceae</taxon>
        <taxon>Rudaeicoccus</taxon>
    </lineage>
</organism>
<evidence type="ECO:0000256" key="4">
    <source>
        <dbReference type="PIRSR" id="PIRSR600760-2"/>
    </source>
</evidence>
<dbReference type="SUPFAM" id="SSF56655">
    <property type="entry name" value="Carbohydrate phosphatase"/>
    <property type="match status" value="1"/>
</dbReference>
<evidence type="ECO:0000256" key="1">
    <source>
        <dbReference type="ARBA" id="ARBA00022723"/>
    </source>
</evidence>
<keyword evidence="6" id="KW-1185">Reference proteome</keyword>
<keyword evidence="2" id="KW-0378">Hydrolase</keyword>
<keyword evidence="1 4" id="KW-0479">Metal-binding</keyword>
<dbReference type="InterPro" id="IPR000760">
    <property type="entry name" value="Inositol_monophosphatase-like"/>
</dbReference>
<dbReference type="PROSITE" id="PS00629">
    <property type="entry name" value="IMP_1"/>
    <property type="match status" value="1"/>
</dbReference>
<dbReference type="GO" id="GO:0006020">
    <property type="term" value="P:inositol metabolic process"/>
    <property type="evidence" value="ECO:0007669"/>
    <property type="project" value="TreeGrafter"/>
</dbReference>
<dbReference type="RefSeq" id="WP_211841786.1">
    <property type="nucleotide sequence ID" value="NZ_VIVQ01000007.1"/>
</dbReference>
<evidence type="ECO:0000256" key="3">
    <source>
        <dbReference type="ARBA" id="ARBA00022842"/>
    </source>
</evidence>
<dbReference type="Gene3D" id="3.40.190.80">
    <property type="match status" value="1"/>
</dbReference>
<dbReference type="GO" id="GO:0007165">
    <property type="term" value="P:signal transduction"/>
    <property type="evidence" value="ECO:0007669"/>
    <property type="project" value="TreeGrafter"/>
</dbReference>
<keyword evidence="3 4" id="KW-0460">Magnesium</keyword>
<evidence type="ECO:0000313" key="5">
    <source>
        <dbReference type="EMBL" id="TWE06883.1"/>
    </source>
</evidence>
<dbReference type="Gene3D" id="3.30.540.10">
    <property type="entry name" value="Fructose-1,6-Bisphosphatase, subunit A, domain 1"/>
    <property type="match status" value="1"/>
</dbReference>
<sequence>MQTDQVLSLLQDVAAEVIQPRFRALADGEVMEKNPGDLVTVADREAEVAITAALRSAYPDALLVGEEAVAADASILAAASGAEHWFTIDPVDGTKNFVHGSPDHAVMVAELRGREVVRSWIWQPEHHLAYVAERGAGAFCGDRRLPVVPRNADRPLGRTSRRKLVGTAFGHLPPLELTWVSCGIDYPKLAENACEYLLYRNAMPWDHAPGQLLVSETGGQLSYSDGTAYDPTSTQGPLLAAGSSAVADRVRSAMSVASTTKDTSSTP</sequence>
<evidence type="ECO:0000256" key="2">
    <source>
        <dbReference type="ARBA" id="ARBA00022801"/>
    </source>
</evidence>
<feature type="binding site" evidence="4">
    <location>
        <position position="92"/>
    </location>
    <ligand>
        <name>Mg(2+)</name>
        <dbReference type="ChEBI" id="CHEBI:18420"/>
        <label>1</label>
        <note>catalytic</note>
    </ligand>
</feature>
<dbReference type="GO" id="GO:0008934">
    <property type="term" value="F:inositol monophosphate 1-phosphatase activity"/>
    <property type="evidence" value="ECO:0007669"/>
    <property type="project" value="TreeGrafter"/>
</dbReference>
<protein>
    <submittedName>
        <fullName evidence="5">Fructose-1,6-bisphosphatase/inositol monophosphatase family enzyme</fullName>
    </submittedName>
</protein>
<evidence type="ECO:0000313" key="6">
    <source>
        <dbReference type="Proteomes" id="UP000318297"/>
    </source>
</evidence>
<feature type="binding site" evidence="4">
    <location>
        <position position="206"/>
    </location>
    <ligand>
        <name>Mg(2+)</name>
        <dbReference type="ChEBI" id="CHEBI:18420"/>
        <label>1</label>
        <note>catalytic</note>
    </ligand>
</feature>
<name>A0A561DU47_9MICO</name>
<reference evidence="5 6" key="1">
    <citation type="submission" date="2019-06" db="EMBL/GenBank/DDBJ databases">
        <title>Sequencing the genomes of 1000 actinobacteria strains.</title>
        <authorList>
            <person name="Klenk H.-P."/>
        </authorList>
    </citation>
    <scope>NUCLEOTIDE SEQUENCE [LARGE SCALE GENOMIC DNA]</scope>
    <source>
        <strain evidence="5 6">DSM 19560</strain>
    </source>
</reference>
<comment type="caution">
    <text evidence="5">The sequence shown here is derived from an EMBL/GenBank/DDBJ whole genome shotgun (WGS) entry which is preliminary data.</text>
</comment>
<dbReference type="PANTHER" id="PTHR20854:SF4">
    <property type="entry name" value="INOSITOL-1-MONOPHOSPHATASE-RELATED"/>
    <property type="match status" value="1"/>
</dbReference>
<dbReference type="Proteomes" id="UP000318297">
    <property type="component" value="Unassembled WGS sequence"/>
</dbReference>
<proteinExistence type="predicted"/>
<dbReference type="InterPro" id="IPR020583">
    <property type="entry name" value="Inositol_monoP_metal-BS"/>
</dbReference>
<dbReference type="AlphaFoldDB" id="A0A561DU47"/>
<dbReference type="PRINTS" id="PR00377">
    <property type="entry name" value="IMPHPHTASES"/>
</dbReference>
<gene>
    <name evidence="5" type="ORF">BKA23_3533</name>
</gene>
<accession>A0A561DU47</accession>
<feature type="binding site" evidence="4">
    <location>
        <position position="66"/>
    </location>
    <ligand>
        <name>Mg(2+)</name>
        <dbReference type="ChEBI" id="CHEBI:18420"/>
        <label>1</label>
        <note>catalytic</note>
    </ligand>
</feature>
<dbReference type="GO" id="GO:0046872">
    <property type="term" value="F:metal ion binding"/>
    <property type="evidence" value="ECO:0007669"/>
    <property type="project" value="UniProtKB-KW"/>
</dbReference>
<comment type="cofactor">
    <cofactor evidence="4">
        <name>Mg(2+)</name>
        <dbReference type="ChEBI" id="CHEBI:18420"/>
    </cofactor>
</comment>
<feature type="binding site" evidence="4">
    <location>
        <position position="89"/>
    </location>
    <ligand>
        <name>Mg(2+)</name>
        <dbReference type="ChEBI" id="CHEBI:18420"/>
        <label>1</label>
        <note>catalytic</note>
    </ligand>
</feature>
<dbReference type="Pfam" id="PF00459">
    <property type="entry name" value="Inositol_P"/>
    <property type="match status" value="1"/>
</dbReference>
<dbReference type="EMBL" id="VIVQ01000007">
    <property type="protein sequence ID" value="TWE06883.1"/>
    <property type="molecule type" value="Genomic_DNA"/>
</dbReference>